<dbReference type="Proteomes" id="UP000639338">
    <property type="component" value="Unassembled WGS sequence"/>
</dbReference>
<keyword evidence="1" id="KW-0728">SH3 domain</keyword>
<proteinExistence type="predicted"/>
<dbReference type="Gene3D" id="2.30.30.40">
    <property type="entry name" value="SH3 Domains"/>
    <property type="match status" value="1"/>
</dbReference>
<dbReference type="Pfam" id="PF00018">
    <property type="entry name" value="SH3_1"/>
    <property type="match status" value="1"/>
</dbReference>
<evidence type="ECO:0000256" key="1">
    <source>
        <dbReference type="ARBA" id="ARBA00022443"/>
    </source>
</evidence>
<sequence length="337" mass="39465">MGQLNSQHLRPKLSLTWVLHDVNKNDKKNIKIKNSKFNIDDNKNIQNYNLNEHELSKKKKNKKSRNNQDILNNYNKVTRAISEPNLILRDSLTSNLNDKYKYHRKKRTKKSSNIKKKFKYEINDLDLFLTKASIDEPANIPIVISFTSVLYQTQNGIQDEISLPLGTIVNAIFKNDKWLYCTTPHNKEGYVIYSACLPLGILPQPTRGPCWEDTTDVFPKPLGNMTDRQNDTRSECDDRNNRYSRLNKKKNTKYDELFFDHYYKHIDNKKKIIYTRRILLCIQCDYLKNDNDDDTISVNKGDVVVLISDHIKNWFLIQKNDGHQGFIPAKIANHGFI</sequence>
<dbReference type="OrthoDB" id="6415921at2759"/>
<accession>A0A835CPH5</accession>
<feature type="domain" description="SH3" evidence="2">
    <location>
        <begin position="285"/>
        <end position="329"/>
    </location>
</feature>
<dbReference type="AlphaFoldDB" id="A0A835CPH5"/>
<dbReference type="InterPro" id="IPR036028">
    <property type="entry name" value="SH3-like_dom_sf"/>
</dbReference>
<gene>
    <name evidence="3" type="ORF">HCN44_007488</name>
</gene>
<protein>
    <recommendedName>
        <fullName evidence="2">SH3 domain-containing protein</fullName>
    </recommendedName>
</protein>
<dbReference type="SUPFAM" id="SSF50044">
    <property type="entry name" value="SH3-domain"/>
    <property type="match status" value="1"/>
</dbReference>
<evidence type="ECO:0000313" key="3">
    <source>
        <dbReference type="EMBL" id="KAF7989178.1"/>
    </source>
</evidence>
<dbReference type="InterPro" id="IPR001452">
    <property type="entry name" value="SH3_domain"/>
</dbReference>
<reference evidence="3 4" key="1">
    <citation type="submission" date="2020-08" db="EMBL/GenBank/DDBJ databases">
        <title>Aphidius gifuensis genome sequencing and assembly.</title>
        <authorList>
            <person name="Du Z."/>
        </authorList>
    </citation>
    <scope>NUCLEOTIDE SEQUENCE [LARGE SCALE GENOMIC DNA]</scope>
    <source>
        <strain evidence="3">YNYX2018</strain>
        <tissue evidence="3">Adults</tissue>
    </source>
</reference>
<evidence type="ECO:0000313" key="4">
    <source>
        <dbReference type="Proteomes" id="UP000639338"/>
    </source>
</evidence>
<comment type="caution">
    <text evidence="3">The sequence shown here is derived from an EMBL/GenBank/DDBJ whole genome shotgun (WGS) entry which is preliminary data.</text>
</comment>
<keyword evidence="4" id="KW-1185">Reference proteome</keyword>
<evidence type="ECO:0000259" key="2">
    <source>
        <dbReference type="Pfam" id="PF00018"/>
    </source>
</evidence>
<dbReference type="CDD" id="cd00174">
    <property type="entry name" value="SH3"/>
    <property type="match status" value="1"/>
</dbReference>
<dbReference type="EMBL" id="JACMRX010000005">
    <property type="protein sequence ID" value="KAF7989178.1"/>
    <property type="molecule type" value="Genomic_DNA"/>
</dbReference>
<name>A0A835CPH5_APHGI</name>
<organism evidence="3 4">
    <name type="scientific">Aphidius gifuensis</name>
    <name type="common">Parasitoid wasp</name>
    <dbReference type="NCBI Taxonomy" id="684658"/>
    <lineage>
        <taxon>Eukaryota</taxon>
        <taxon>Metazoa</taxon>
        <taxon>Ecdysozoa</taxon>
        <taxon>Arthropoda</taxon>
        <taxon>Hexapoda</taxon>
        <taxon>Insecta</taxon>
        <taxon>Pterygota</taxon>
        <taxon>Neoptera</taxon>
        <taxon>Endopterygota</taxon>
        <taxon>Hymenoptera</taxon>
        <taxon>Apocrita</taxon>
        <taxon>Ichneumonoidea</taxon>
        <taxon>Braconidae</taxon>
        <taxon>Aphidiinae</taxon>
        <taxon>Aphidius</taxon>
    </lineage>
</organism>